<keyword evidence="1" id="KW-0732">Signal</keyword>
<dbReference type="STRING" id="345632.GPICK_09280"/>
<dbReference type="HOGENOM" id="CLU_174771_2_0_7"/>
<dbReference type="AlphaFoldDB" id="A0A0B5BG70"/>
<evidence type="ECO:0000313" key="2">
    <source>
        <dbReference type="EMBL" id="AJE03515.1"/>
    </source>
</evidence>
<dbReference type="Proteomes" id="UP000057609">
    <property type="component" value="Chromosome"/>
</dbReference>
<dbReference type="RefSeq" id="WP_039742512.1">
    <property type="nucleotide sequence ID" value="NZ_CP009788.1"/>
</dbReference>
<keyword evidence="3" id="KW-1185">Reference proteome</keyword>
<feature type="signal peptide" evidence="1">
    <location>
        <begin position="1"/>
        <end position="21"/>
    </location>
</feature>
<accession>A0A0B5BG70</accession>
<dbReference type="OrthoDB" id="5398241at2"/>
<evidence type="ECO:0000313" key="3">
    <source>
        <dbReference type="Proteomes" id="UP000057609"/>
    </source>
</evidence>
<protein>
    <submittedName>
        <fullName evidence="2">Uncharacterized protein</fullName>
    </submittedName>
</protein>
<gene>
    <name evidence="2" type="ORF">GPICK_09280</name>
</gene>
<dbReference type="EMBL" id="CP009788">
    <property type="protein sequence ID" value="AJE03515.1"/>
    <property type="molecule type" value="Genomic_DNA"/>
</dbReference>
<proteinExistence type="predicted"/>
<sequence length="98" mass="11155">MKKMFVALMAVSLFASVPAFAMEHGPSHDQSAEQCEKECEMLLRNCAQEVDSIQQRIGKIQTEIKEKGATTYTLEELKTLEKKLKEANETLKVLQRPR</sequence>
<organism evidence="2 3">
    <name type="scientific">Geobacter pickeringii</name>
    <dbReference type="NCBI Taxonomy" id="345632"/>
    <lineage>
        <taxon>Bacteria</taxon>
        <taxon>Pseudomonadati</taxon>
        <taxon>Thermodesulfobacteriota</taxon>
        <taxon>Desulfuromonadia</taxon>
        <taxon>Geobacterales</taxon>
        <taxon>Geobacteraceae</taxon>
        <taxon>Geobacter</taxon>
    </lineage>
</organism>
<feature type="chain" id="PRO_5002112663" evidence="1">
    <location>
        <begin position="22"/>
        <end position="98"/>
    </location>
</feature>
<evidence type="ECO:0000256" key="1">
    <source>
        <dbReference type="SAM" id="SignalP"/>
    </source>
</evidence>
<reference evidence="2 3" key="1">
    <citation type="journal article" date="2015" name="Genome Announc.">
        <title>Complete Genome of Geobacter pickeringii G13T, a Metal-Reducing Isolate from Sedimentary Kaolin Deposits.</title>
        <authorList>
            <person name="Badalamenti J.P."/>
            <person name="Bond D.R."/>
        </authorList>
    </citation>
    <scope>NUCLEOTIDE SEQUENCE [LARGE SCALE GENOMIC DNA]</scope>
    <source>
        <strain evidence="2 3">G13</strain>
    </source>
</reference>
<dbReference type="KEGG" id="gpi:GPICK_09280"/>
<name>A0A0B5BG70_9BACT</name>